<dbReference type="PANTHER" id="PTHR30511">
    <property type="entry name" value="ALANINE RACEMASE"/>
    <property type="match status" value="1"/>
</dbReference>
<dbReference type="CDD" id="cd00430">
    <property type="entry name" value="PLPDE_III_AR"/>
    <property type="match status" value="1"/>
</dbReference>
<evidence type="ECO:0000259" key="5">
    <source>
        <dbReference type="SMART" id="SM01005"/>
    </source>
</evidence>
<dbReference type="PROSITE" id="PS00395">
    <property type="entry name" value="ALANINE_RACEMASE"/>
    <property type="match status" value="1"/>
</dbReference>
<feature type="active site" description="Proton acceptor; specific for L-alanine" evidence="4">
    <location>
        <position position="268"/>
    </location>
</feature>
<dbReference type="Pfam" id="PF00842">
    <property type="entry name" value="Ala_racemase_C"/>
    <property type="match status" value="1"/>
</dbReference>
<dbReference type="PANTHER" id="PTHR30511:SF0">
    <property type="entry name" value="ALANINE RACEMASE, CATABOLIC-RELATED"/>
    <property type="match status" value="1"/>
</dbReference>
<dbReference type="InterPro" id="IPR029066">
    <property type="entry name" value="PLP-binding_barrel"/>
</dbReference>
<evidence type="ECO:0000313" key="7">
    <source>
        <dbReference type="Proteomes" id="UP000622405"/>
    </source>
</evidence>
<evidence type="ECO:0000256" key="3">
    <source>
        <dbReference type="ARBA" id="ARBA00023235"/>
    </source>
</evidence>
<dbReference type="InterPro" id="IPR020622">
    <property type="entry name" value="Ala_racemase_pyridoxalP-BS"/>
</dbReference>
<dbReference type="Gene3D" id="2.40.37.10">
    <property type="entry name" value="Lyase, Ornithine Decarboxylase, Chain A, domain 1"/>
    <property type="match status" value="1"/>
</dbReference>
<dbReference type="InterPro" id="IPR000821">
    <property type="entry name" value="Ala_racemase"/>
</dbReference>
<comment type="catalytic activity">
    <reaction evidence="4">
        <text>L-alanine = D-alanine</text>
        <dbReference type="Rhea" id="RHEA:20249"/>
        <dbReference type="ChEBI" id="CHEBI:57416"/>
        <dbReference type="ChEBI" id="CHEBI:57972"/>
        <dbReference type="EC" id="5.1.1.1"/>
    </reaction>
</comment>
<dbReference type="GO" id="GO:0008784">
    <property type="term" value="F:alanine racemase activity"/>
    <property type="evidence" value="ECO:0007669"/>
    <property type="project" value="UniProtKB-EC"/>
</dbReference>
<dbReference type="PRINTS" id="PR00992">
    <property type="entry name" value="ALARACEMASE"/>
</dbReference>
<sequence>MNDLALRPTWAEIDLDALTSNYEEIRRIVGPNVKILGVVKADAYGHGSLECAQTLCDAGVDMLAVAFIDEAIALRQGGITEQILLLGFTAKEHIPDLIRWDVIPGVYQMDFAQALSDHCLEIGICHPIHIKIDTGMGRIGIGWREAAQMIDAMNQLAGIELQGLYTHFSTADAADKTHTQEQIRRYQQVLMELAEKNIDIPIKHMANSAGIFDVEGVHFDMVRPGIILYGLYPSAEVDRSKIGLKPVMTLKSTIVHLKTLHPGETVSYGNCFVAKEDRIIGTLPIGYADGYTRMLNGRARVFISGQLVPVVGSICMDQCMIDLTDVEAVSLYDEVELFGNNISADVLANALGTINYEITCMVNKRVPRVFIKDGVPQSIRRDILDRQINTNSDIY</sequence>
<comment type="cofactor">
    <cofactor evidence="1 4">
        <name>pyridoxal 5'-phosphate</name>
        <dbReference type="ChEBI" id="CHEBI:597326"/>
    </cofactor>
</comment>
<dbReference type="InterPro" id="IPR001608">
    <property type="entry name" value="Ala_racemase_N"/>
</dbReference>
<dbReference type="RefSeq" id="WP_186894660.1">
    <property type="nucleotide sequence ID" value="NZ_WJBE01000011.1"/>
</dbReference>
<dbReference type="EC" id="5.1.1.1" evidence="4"/>
<gene>
    <name evidence="6" type="primary">alr</name>
    <name evidence="6" type="ORF">GH811_12440</name>
</gene>
<keyword evidence="7" id="KW-1185">Reference proteome</keyword>
<dbReference type="SUPFAM" id="SSF51419">
    <property type="entry name" value="PLP-binding barrel"/>
    <property type="match status" value="1"/>
</dbReference>
<dbReference type="InterPro" id="IPR009006">
    <property type="entry name" value="Ala_racemase/Decarboxylase_C"/>
</dbReference>
<dbReference type="Pfam" id="PF01168">
    <property type="entry name" value="Ala_racemase_N"/>
    <property type="match status" value="1"/>
</dbReference>
<proteinExistence type="inferred from homology"/>
<comment type="function">
    <text evidence="4">Catalyzes the interconversion of L-alanine and D-alanine. May also act on other amino acids.</text>
</comment>
<dbReference type="HAMAP" id="MF_01201">
    <property type="entry name" value="Ala_racemase"/>
    <property type="match status" value="1"/>
</dbReference>
<dbReference type="SUPFAM" id="SSF50621">
    <property type="entry name" value="Alanine racemase C-terminal domain-like"/>
    <property type="match status" value="1"/>
</dbReference>
<evidence type="ECO:0000313" key="6">
    <source>
        <dbReference type="EMBL" id="MBC3900428.1"/>
    </source>
</evidence>
<comment type="similarity">
    <text evidence="4">Belongs to the alanine racemase family.</text>
</comment>
<dbReference type="Proteomes" id="UP000622405">
    <property type="component" value="Unassembled WGS sequence"/>
</dbReference>
<feature type="modified residue" description="N6-(pyridoxal phosphate)lysine" evidence="4">
    <location>
        <position position="40"/>
    </location>
</feature>
<dbReference type="EMBL" id="WJBE01000011">
    <property type="protein sequence ID" value="MBC3900428.1"/>
    <property type="molecule type" value="Genomic_DNA"/>
</dbReference>
<evidence type="ECO:0000256" key="4">
    <source>
        <dbReference type="HAMAP-Rule" id="MF_01201"/>
    </source>
</evidence>
<reference evidence="6 7" key="1">
    <citation type="journal article" date="2020" name="mSystems">
        <title>Defining Genomic and Predicted Metabolic Features of the Acetobacterium Genus.</title>
        <authorList>
            <person name="Ross D.E."/>
            <person name="Marshall C.W."/>
            <person name="Gulliver D."/>
            <person name="May H.D."/>
            <person name="Norman R.S."/>
        </authorList>
    </citation>
    <scope>NUCLEOTIDE SEQUENCE [LARGE SCALE GENOMIC DNA]</scope>
    <source>
        <strain evidence="6 7">DSM 4132</strain>
    </source>
</reference>
<feature type="domain" description="Alanine racemase C-terminal" evidence="5">
    <location>
        <begin position="247"/>
        <end position="371"/>
    </location>
</feature>
<feature type="binding site" evidence="4">
    <location>
        <position position="138"/>
    </location>
    <ligand>
        <name>substrate</name>
    </ligand>
</feature>
<dbReference type="InterPro" id="IPR011079">
    <property type="entry name" value="Ala_racemase_C"/>
</dbReference>
<dbReference type="SMART" id="SM01005">
    <property type="entry name" value="Ala_racemase_C"/>
    <property type="match status" value="1"/>
</dbReference>
<comment type="caution">
    <text evidence="6">The sequence shown here is derived from an EMBL/GenBank/DDBJ whole genome shotgun (WGS) entry which is preliminary data.</text>
</comment>
<feature type="active site" description="Proton acceptor; specific for D-alanine" evidence="4">
    <location>
        <position position="40"/>
    </location>
</feature>
<accession>A0ABR6YYV7</accession>
<evidence type="ECO:0000256" key="1">
    <source>
        <dbReference type="ARBA" id="ARBA00001933"/>
    </source>
</evidence>
<keyword evidence="3 4" id="KW-0413">Isomerase</keyword>
<dbReference type="Gene3D" id="3.20.20.10">
    <property type="entry name" value="Alanine racemase"/>
    <property type="match status" value="1"/>
</dbReference>
<keyword evidence="2 4" id="KW-0663">Pyridoxal phosphate</keyword>
<evidence type="ECO:0000256" key="2">
    <source>
        <dbReference type="ARBA" id="ARBA00022898"/>
    </source>
</evidence>
<name>A0ABR6YYV7_9FIRM</name>
<feature type="binding site" evidence="4">
    <location>
        <position position="316"/>
    </location>
    <ligand>
        <name>substrate</name>
    </ligand>
</feature>
<dbReference type="NCBIfam" id="TIGR00492">
    <property type="entry name" value="alr"/>
    <property type="match status" value="1"/>
</dbReference>
<comment type="pathway">
    <text evidence="4">Amino-acid biosynthesis; D-alanine biosynthesis; D-alanine from L-alanine: step 1/1.</text>
</comment>
<protein>
    <recommendedName>
        <fullName evidence="4">Alanine racemase</fullName>
        <ecNumber evidence="4">5.1.1.1</ecNumber>
    </recommendedName>
</protein>
<organism evidence="6 7">
    <name type="scientific">Acetobacterium malicum</name>
    <dbReference type="NCBI Taxonomy" id="52692"/>
    <lineage>
        <taxon>Bacteria</taxon>
        <taxon>Bacillati</taxon>
        <taxon>Bacillota</taxon>
        <taxon>Clostridia</taxon>
        <taxon>Eubacteriales</taxon>
        <taxon>Eubacteriaceae</taxon>
        <taxon>Acetobacterium</taxon>
    </lineage>
</organism>